<evidence type="ECO:0000256" key="5">
    <source>
        <dbReference type="ARBA" id="ARBA00022801"/>
    </source>
</evidence>
<evidence type="ECO:0000256" key="2">
    <source>
        <dbReference type="ARBA" id="ARBA00022694"/>
    </source>
</evidence>
<evidence type="ECO:0000256" key="8">
    <source>
        <dbReference type="NCBIfam" id="TIGR00188"/>
    </source>
</evidence>
<comment type="subunit">
    <text evidence="7">Consists of a catalytic RNA component (M1 or rnpB) and a protein subunit.</text>
</comment>
<evidence type="ECO:0000256" key="6">
    <source>
        <dbReference type="ARBA" id="ARBA00022884"/>
    </source>
</evidence>
<dbReference type="Gene3D" id="3.30.230.10">
    <property type="match status" value="1"/>
</dbReference>
<dbReference type="PANTHER" id="PTHR33992:SF1">
    <property type="entry name" value="RIBONUCLEASE P PROTEIN COMPONENT"/>
    <property type="match status" value="1"/>
</dbReference>
<keyword evidence="6 7" id="KW-0694">RNA-binding</keyword>
<dbReference type="HAMAP" id="MF_00227">
    <property type="entry name" value="RNase_P"/>
    <property type="match status" value="1"/>
</dbReference>
<dbReference type="FunFam" id="3.30.230.10:FF:000021">
    <property type="entry name" value="Ribonuclease P protein component"/>
    <property type="match status" value="1"/>
</dbReference>
<comment type="function">
    <text evidence="1 7">RNaseP catalyzes the removal of the 5'-leader sequence from pre-tRNA to produce the mature 5'-terminus. It can also cleave other RNA substrates such as 4.5S RNA. The protein component plays an auxiliary but essential role in vivo by binding to the 5'-leader sequence and broadening the substrate specificity of the ribozyme.</text>
</comment>
<dbReference type="InterPro" id="IPR020568">
    <property type="entry name" value="Ribosomal_Su5_D2-typ_SF"/>
</dbReference>
<dbReference type="GO" id="GO:0042781">
    <property type="term" value="F:3'-tRNA processing endoribonuclease activity"/>
    <property type="evidence" value="ECO:0007669"/>
    <property type="project" value="TreeGrafter"/>
</dbReference>
<proteinExistence type="inferred from homology"/>
<protein>
    <recommendedName>
        <fullName evidence="7 8">Ribonuclease P protein component</fullName>
        <shortName evidence="7">RNase P protein</shortName>
        <shortName evidence="7">RNaseP protein</shortName>
        <ecNumber evidence="7 8">3.1.26.5</ecNumber>
    </recommendedName>
    <alternativeName>
        <fullName evidence="7">Protein C5</fullName>
    </alternativeName>
</protein>
<dbReference type="GO" id="GO:0000049">
    <property type="term" value="F:tRNA binding"/>
    <property type="evidence" value="ECO:0007669"/>
    <property type="project" value="UniProtKB-UniRule"/>
</dbReference>
<evidence type="ECO:0000256" key="7">
    <source>
        <dbReference type="HAMAP-Rule" id="MF_00227"/>
    </source>
</evidence>
<keyword evidence="2 7" id="KW-0819">tRNA processing</keyword>
<dbReference type="SUPFAM" id="SSF54211">
    <property type="entry name" value="Ribosomal protein S5 domain 2-like"/>
    <property type="match status" value="1"/>
</dbReference>
<keyword evidence="4 7" id="KW-0255">Endonuclease</keyword>
<dbReference type="EMBL" id="AP024601">
    <property type="protein sequence ID" value="BCU83416.1"/>
    <property type="molecule type" value="Genomic_DNA"/>
</dbReference>
<name>A0A8D5ZQG2_9BACL</name>
<dbReference type="InterPro" id="IPR000100">
    <property type="entry name" value="RNase_P"/>
</dbReference>
<gene>
    <name evidence="7 9" type="primary">rnpA</name>
    <name evidence="9" type="ORF">JIR001_31990</name>
</gene>
<evidence type="ECO:0000256" key="3">
    <source>
        <dbReference type="ARBA" id="ARBA00022722"/>
    </source>
</evidence>
<dbReference type="Pfam" id="PF00825">
    <property type="entry name" value="Ribonuclease_P"/>
    <property type="match status" value="1"/>
</dbReference>
<evidence type="ECO:0000313" key="9">
    <source>
        <dbReference type="EMBL" id="BCU83416.1"/>
    </source>
</evidence>
<dbReference type="NCBIfam" id="TIGR00188">
    <property type="entry name" value="rnpA"/>
    <property type="match status" value="1"/>
</dbReference>
<organism evidence="9 10">
    <name type="scientific">Polycladomyces abyssicola</name>
    <dbReference type="NCBI Taxonomy" id="1125966"/>
    <lineage>
        <taxon>Bacteria</taxon>
        <taxon>Bacillati</taxon>
        <taxon>Bacillota</taxon>
        <taxon>Bacilli</taxon>
        <taxon>Bacillales</taxon>
        <taxon>Thermoactinomycetaceae</taxon>
        <taxon>Polycladomyces</taxon>
    </lineage>
</organism>
<reference evidence="9" key="2">
    <citation type="journal article" date="2021" name="Microbiol. Resour. Announc.">
        <title>Complete Genome Sequence of Polycladomyces abyssicola JIR-001T, Isolated from Hemipelagic Sediment in Deep Seawater.</title>
        <authorList>
            <person name="Tsubouchi T."/>
            <person name="Kaneko Y."/>
        </authorList>
    </citation>
    <scope>NUCLEOTIDE SEQUENCE</scope>
    <source>
        <strain evidence="9">JIR-001</strain>
    </source>
</reference>
<comment type="similarity">
    <text evidence="7">Belongs to the RnpA family.</text>
</comment>
<dbReference type="InterPro" id="IPR020539">
    <property type="entry name" value="RNase_P_CS"/>
</dbReference>
<dbReference type="GO" id="GO:0001682">
    <property type="term" value="P:tRNA 5'-leader removal"/>
    <property type="evidence" value="ECO:0007669"/>
    <property type="project" value="UniProtKB-UniRule"/>
</dbReference>
<dbReference type="GO" id="GO:0004526">
    <property type="term" value="F:ribonuclease P activity"/>
    <property type="evidence" value="ECO:0007669"/>
    <property type="project" value="UniProtKB-UniRule"/>
</dbReference>
<dbReference type="InterPro" id="IPR014721">
    <property type="entry name" value="Ribsml_uS5_D2-typ_fold_subgr"/>
</dbReference>
<keyword evidence="3 7" id="KW-0540">Nuclease</keyword>
<dbReference type="PANTHER" id="PTHR33992">
    <property type="entry name" value="RIBONUCLEASE P PROTEIN COMPONENT"/>
    <property type="match status" value="1"/>
</dbReference>
<dbReference type="KEGG" id="pabs:JIR001_31990"/>
<reference evidence="9" key="1">
    <citation type="journal article" date="2013" name="Int. J. Syst. Evol. Microbiol.">
        <title>Polycladomyces abyssicola gen. nov., sp. nov., a thermophilic filamentous bacterium isolated from hemipelagic sediment.</title>
        <authorList>
            <person name="Tsubouchi T."/>
            <person name="Shimane Y."/>
            <person name="Mori K."/>
            <person name="Usui K."/>
            <person name="Hiraki T."/>
            <person name="Tame A."/>
            <person name="Uematsu K."/>
            <person name="Maruyama T."/>
            <person name="Hatada Y."/>
        </authorList>
    </citation>
    <scope>NUCLEOTIDE SEQUENCE</scope>
    <source>
        <strain evidence="9">JIR-001</strain>
    </source>
</reference>
<evidence type="ECO:0000313" key="10">
    <source>
        <dbReference type="Proteomes" id="UP000677436"/>
    </source>
</evidence>
<sequence>MLQKRYRLKRRNDFRRVFRAGTSVANRQFVLYVYDRGNDEPVRVGVSVSRKVGNAVTRNRIRRLVKEVVRRWVDCLPNGVDLIIIARAPAAKMDYHQVKSSLRHVFSRAKLLSKPVVTEKERGGSG</sequence>
<dbReference type="PROSITE" id="PS00648">
    <property type="entry name" value="RIBONUCLEASE_P"/>
    <property type="match status" value="1"/>
</dbReference>
<dbReference type="GO" id="GO:0030677">
    <property type="term" value="C:ribonuclease P complex"/>
    <property type="evidence" value="ECO:0007669"/>
    <property type="project" value="TreeGrafter"/>
</dbReference>
<evidence type="ECO:0000256" key="4">
    <source>
        <dbReference type="ARBA" id="ARBA00022759"/>
    </source>
</evidence>
<evidence type="ECO:0000256" key="1">
    <source>
        <dbReference type="ARBA" id="ARBA00002663"/>
    </source>
</evidence>
<accession>A0A8D5ZQG2</accession>
<keyword evidence="10" id="KW-1185">Reference proteome</keyword>
<dbReference type="EC" id="3.1.26.5" evidence="7 8"/>
<comment type="catalytic activity">
    <reaction evidence="7">
        <text>Endonucleolytic cleavage of RNA, removing 5'-extranucleotides from tRNA precursor.</text>
        <dbReference type="EC" id="3.1.26.5"/>
    </reaction>
</comment>
<dbReference type="AlphaFoldDB" id="A0A8D5ZQG2"/>
<dbReference type="Proteomes" id="UP000677436">
    <property type="component" value="Chromosome"/>
</dbReference>
<keyword evidence="5 7" id="KW-0378">Hydrolase</keyword>